<dbReference type="InterPro" id="IPR036388">
    <property type="entry name" value="WH-like_DNA-bd_sf"/>
</dbReference>
<feature type="region of interest" description="Disordered" evidence="4">
    <location>
        <begin position="578"/>
        <end position="620"/>
    </location>
</feature>
<dbReference type="Proteomes" id="UP000530928">
    <property type="component" value="Unassembled WGS sequence"/>
</dbReference>
<comment type="caution">
    <text evidence="6">The sequence shown here is derived from an EMBL/GenBank/DDBJ whole genome shotgun (WGS) entry which is preliminary data.</text>
</comment>
<dbReference type="Gene3D" id="1.10.10.10">
    <property type="entry name" value="Winged helix-like DNA-binding domain superfamily/Winged helix DNA-binding domain"/>
    <property type="match status" value="1"/>
</dbReference>
<dbReference type="EMBL" id="JACDUR010000002">
    <property type="protein sequence ID" value="MBA2891174.1"/>
    <property type="molecule type" value="Genomic_DNA"/>
</dbReference>
<dbReference type="PRINTS" id="PR00038">
    <property type="entry name" value="HTHLUXR"/>
</dbReference>
<keyword evidence="3" id="KW-0804">Transcription</keyword>
<dbReference type="SUPFAM" id="SSF46894">
    <property type="entry name" value="C-terminal effector domain of the bipartite response regulators"/>
    <property type="match status" value="1"/>
</dbReference>
<evidence type="ECO:0000313" key="7">
    <source>
        <dbReference type="Proteomes" id="UP000530928"/>
    </source>
</evidence>
<evidence type="ECO:0000259" key="5">
    <source>
        <dbReference type="PROSITE" id="PS50043"/>
    </source>
</evidence>
<evidence type="ECO:0000256" key="4">
    <source>
        <dbReference type="SAM" id="MobiDB-lite"/>
    </source>
</evidence>
<keyword evidence="7" id="KW-1185">Reference proteome</keyword>
<evidence type="ECO:0000256" key="3">
    <source>
        <dbReference type="ARBA" id="ARBA00023163"/>
    </source>
</evidence>
<keyword evidence="1" id="KW-0805">Transcription regulation</keyword>
<evidence type="ECO:0000313" key="6">
    <source>
        <dbReference type="EMBL" id="MBA2891174.1"/>
    </source>
</evidence>
<dbReference type="GO" id="GO:0006355">
    <property type="term" value="P:regulation of DNA-templated transcription"/>
    <property type="evidence" value="ECO:0007669"/>
    <property type="project" value="InterPro"/>
</dbReference>
<feature type="domain" description="HTH luxR-type" evidence="5">
    <location>
        <begin position="514"/>
        <end position="579"/>
    </location>
</feature>
<dbReference type="PROSITE" id="PS50043">
    <property type="entry name" value="HTH_LUXR_2"/>
    <property type="match status" value="1"/>
</dbReference>
<name>A0A7W0HPR6_9ACTN</name>
<dbReference type="InterPro" id="IPR016032">
    <property type="entry name" value="Sig_transdc_resp-reg_C-effctor"/>
</dbReference>
<protein>
    <submittedName>
        <fullName evidence="6">DNA-binding CsgD family transcriptional regulator</fullName>
    </submittedName>
</protein>
<dbReference type="InterPro" id="IPR000792">
    <property type="entry name" value="Tscrpt_reg_LuxR_C"/>
</dbReference>
<dbReference type="GO" id="GO:0003677">
    <property type="term" value="F:DNA binding"/>
    <property type="evidence" value="ECO:0007669"/>
    <property type="project" value="UniProtKB-KW"/>
</dbReference>
<sequence>MAAHRALAQAVDDDRRAWHLAAFTPHPDEEVAGQLVELAVRARLRGGQTAVSAAYARAAQLSADPARAIHRWTAAAEAAAEAGLWRRTADLVDKAVRLTETTTTPVPGSVAAQLAAVRAKLAVEADRPLDAVRLLHQGAQATTDIPAKLSLLGLAGYYTWASATHPDQQALARRTEELTPAGEGLPAVVRSINTAFRLILEGQPVDTHAHLTPAPADHVPPELRFLIAFQSLHRADRTGMLSDAAELAGSCRAQGRLGRMPQALTLLAIAQLLDGRHPAARATAAEGIALAADLGQPFWRGYLAGVHAWLSALAGDDHQVAALADQAVHAADHRNWMPGACWAQCARVMLDLGHGRHDAVLARLDEAMAGPTRHAFIWRYLWPDHIEAAIRVGDRRRAGERLAAYAQWAEATGRATPLAALHRVRALLAPNTTAPALFERALTLHADEPQPFDQARTRLLYGEWLRRHKSRAEARTHLHAAMEAFDRLAATPWAARAAAELRAAGYALPDRARPADPLAVLTPQELQVVRLAVTGASNREIGAHLFLSPRTVASHLYKAFPKLGVTSRAELARLLDRLESQRASGGPGTPKTELRHSPKQIPQGLLTGARTPGQLGVQKQ</sequence>
<dbReference type="PANTHER" id="PTHR44688:SF16">
    <property type="entry name" value="DNA-BINDING TRANSCRIPTIONAL ACTIVATOR DEVR_DOSR"/>
    <property type="match status" value="1"/>
</dbReference>
<dbReference type="Pfam" id="PF00196">
    <property type="entry name" value="GerE"/>
    <property type="match status" value="1"/>
</dbReference>
<reference evidence="6 7" key="1">
    <citation type="submission" date="2020-07" db="EMBL/GenBank/DDBJ databases">
        <title>Genomic Encyclopedia of Type Strains, Phase IV (KMG-IV): sequencing the most valuable type-strain genomes for metagenomic binning, comparative biology and taxonomic classification.</title>
        <authorList>
            <person name="Goeker M."/>
        </authorList>
    </citation>
    <scope>NUCLEOTIDE SEQUENCE [LARGE SCALE GENOMIC DNA]</scope>
    <source>
        <strain evidence="6 7">DSM 45533</strain>
    </source>
</reference>
<dbReference type="AlphaFoldDB" id="A0A7W0HPR6"/>
<gene>
    <name evidence="6" type="ORF">HNR30_002515</name>
</gene>
<dbReference type="SMART" id="SM00421">
    <property type="entry name" value="HTH_LUXR"/>
    <property type="match status" value="1"/>
</dbReference>
<evidence type="ECO:0000256" key="2">
    <source>
        <dbReference type="ARBA" id="ARBA00023125"/>
    </source>
</evidence>
<organism evidence="6 7">
    <name type="scientific">Nonomuraea soli</name>
    <dbReference type="NCBI Taxonomy" id="1032476"/>
    <lineage>
        <taxon>Bacteria</taxon>
        <taxon>Bacillati</taxon>
        <taxon>Actinomycetota</taxon>
        <taxon>Actinomycetes</taxon>
        <taxon>Streptosporangiales</taxon>
        <taxon>Streptosporangiaceae</taxon>
        <taxon>Nonomuraea</taxon>
    </lineage>
</organism>
<accession>A0A7W0HPR6</accession>
<proteinExistence type="predicted"/>
<keyword evidence="2 6" id="KW-0238">DNA-binding</keyword>
<dbReference type="PANTHER" id="PTHR44688">
    <property type="entry name" value="DNA-BINDING TRANSCRIPTIONAL ACTIVATOR DEVR_DOSR"/>
    <property type="match status" value="1"/>
</dbReference>
<evidence type="ECO:0000256" key="1">
    <source>
        <dbReference type="ARBA" id="ARBA00023015"/>
    </source>
</evidence>
<dbReference type="CDD" id="cd06170">
    <property type="entry name" value="LuxR_C_like"/>
    <property type="match status" value="1"/>
</dbReference>